<dbReference type="RefSeq" id="WP_179810933.1">
    <property type="nucleotide sequence ID" value="NZ_JACCHL010000001.1"/>
</dbReference>
<feature type="transmembrane region" description="Helical" evidence="2">
    <location>
        <begin position="88"/>
        <end position="107"/>
    </location>
</feature>
<feature type="compositionally biased region" description="Basic and acidic residues" evidence="1">
    <location>
        <begin position="76"/>
        <end position="85"/>
    </location>
</feature>
<comment type="caution">
    <text evidence="3">The sequence shown here is derived from an EMBL/GenBank/DDBJ whole genome shotgun (WGS) entry which is preliminary data.</text>
</comment>
<dbReference type="Proteomes" id="UP000584931">
    <property type="component" value="Unassembled WGS sequence"/>
</dbReference>
<organism evidence="3 4">
    <name type="scientific">Nocardiopsis sinuspersici</name>
    <dbReference type="NCBI Taxonomy" id="501010"/>
    <lineage>
        <taxon>Bacteria</taxon>
        <taxon>Bacillati</taxon>
        <taxon>Actinomycetota</taxon>
        <taxon>Actinomycetes</taxon>
        <taxon>Streptosporangiales</taxon>
        <taxon>Nocardiopsidaceae</taxon>
        <taxon>Nocardiopsis</taxon>
    </lineage>
</organism>
<protein>
    <submittedName>
        <fullName evidence="3">Uncharacterized protein</fullName>
    </submittedName>
</protein>
<keyword evidence="2" id="KW-0472">Membrane</keyword>
<keyword evidence="2" id="KW-1133">Transmembrane helix</keyword>
<feature type="compositionally biased region" description="Low complexity" evidence="1">
    <location>
        <begin position="149"/>
        <end position="162"/>
    </location>
</feature>
<sequence>MSENAQARGTADDRPAPAAEFRSVLSGGVGGAASGEPAGSPVHDPPAPPAGTAEGAQEAAAVPRITGALSEPSATRGREEALDRPGRPVLAGAAIAGLLMVAAPFAMTAGVPGVTLESTPLASGAGGAGGQAPGTAEADGSGGGGSGGAAAQADAGTAPQQGSAPQETGYIPEVVGDGSTAPTMPDPGTGVTGGTGGEDPVEAAPAVREGSEEASAPAGESTAEESGAEAAVSGEGIGEGTPADGAEDGAAAGDGGGEADVPSGGDGTAAEASADGNGANAPAADAEAAGSGGGGEEGTGANREGGDTAAPEQDTAPADTAGDGSGGAADTGAEGAEGVPGTSSEGQAAEPRMAEGQHGADPQPPSEGGGSVLEDAVATTGASEAEPFLAVAGPGCQASPGASYTNAGRWDSAEGTSSWATRPGGYAQEGCDGGYEALPVSGDPERGDGQYAAWTFTPGEAGVVCELYVHVPDDESPLWVSPGEARYQLFSGPAAEGSAVAVFGFDQARIRGGWVQVTGFTSPTEEFTVQLTNAGADALADREHTSAHVAASAVRASCS</sequence>
<reference evidence="3 4" key="1">
    <citation type="submission" date="2020-07" db="EMBL/GenBank/DDBJ databases">
        <title>Sequencing the genomes of 1000 actinobacteria strains.</title>
        <authorList>
            <person name="Klenk H.-P."/>
        </authorList>
    </citation>
    <scope>NUCLEOTIDE SEQUENCE [LARGE SCALE GENOMIC DNA]</scope>
    <source>
        <strain evidence="3 4">DSM 45278</strain>
    </source>
</reference>
<evidence type="ECO:0000313" key="3">
    <source>
        <dbReference type="EMBL" id="NYH54471.1"/>
    </source>
</evidence>
<feature type="compositionally biased region" description="Low complexity" evidence="1">
    <location>
        <begin position="50"/>
        <end position="63"/>
    </location>
</feature>
<feature type="region of interest" description="Disordered" evidence="1">
    <location>
        <begin position="407"/>
        <end position="427"/>
    </location>
</feature>
<dbReference type="EMBL" id="JACCHL010000001">
    <property type="protein sequence ID" value="NYH54471.1"/>
    <property type="molecule type" value="Genomic_DNA"/>
</dbReference>
<feature type="compositionally biased region" description="Low complexity" evidence="1">
    <location>
        <begin position="272"/>
        <end position="289"/>
    </location>
</feature>
<keyword evidence="2" id="KW-0812">Transmembrane</keyword>
<dbReference type="AlphaFoldDB" id="A0A7Y9XEV1"/>
<proteinExistence type="predicted"/>
<evidence type="ECO:0000256" key="2">
    <source>
        <dbReference type="SAM" id="Phobius"/>
    </source>
</evidence>
<evidence type="ECO:0000256" key="1">
    <source>
        <dbReference type="SAM" id="MobiDB-lite"/>
    </source>
</evidence>
<accession>A0A7Y9XEV1</accession>
<gene>
    <name evidence="3" type="ORF">HNR06_004060</name>
</gene>
<feature type="region of interest" description="Disordered" evidence="1">
    <location>
        <begin position="1"/>
        <end position="85"/>
    </location>
</feature>
<name>A0A7Y9XEV1_9ACTN</name>
<evidence type="ECO:0000313" key="4">
    <source>
        <dbReference type="Proteomes" id="UP000584931"/>
    </source>
</evidence>
<feature type="region of interest" description="Disordered" evidence="1">
    <location>
        <begin position="122"/>
        <end position="373"/>
    </location>
</feature>